<evidence type="ECO:0000256" key="3">
    <source>
        <dbReference type="ARBA" id="ARBA00022679"/>
    </source>
</evidence>
<dbReference type="InterPro" id="IPR042104">
    <property type="entry name" value="PKS_dehydratase_sf"/>
</dbReference>
<evidence type="ECO:0000256" key="6">
    <source>
        <dbReference type="SAM" id="MobiDB-lite"/>
    </source>
</evidence>
<proteinExistence type="predicted"/>
<evidence type="ECO:0000313" key="10">
    <source>
        <dbReference type="Proteomes" id="UP000805614"/>
    </source>
</evidence>
<feature type="active site" description="Proton donor; for dehydratase activity" evidence="5">
    <location>
        <position position="1660"/>
    </location>
</feature>
<evidence type="ECO:0000259" key="8">
    <source>
        <dbReference type="PROSITE" id="PS52019"/>
    </source>
</evidence>
<dbReference type="InterPro" id="IPR016036">
    <property type="entry name" value="Malonyl_transacylase_ACP-bd"/>
</dbReference>
<dbReference type="SMART" id="SM00827">
    <property type="entry name" value="PKS_AT"/>
    <property type="match status" value="1"/>
</dbReference>
<dbReference type="SUPFAM" id="SSF55048">
    <property type="entry name" value="Probable ACP-binding domain of malonyl-CoA ACP transacylase"/>
    <property type="match status" value="1"/>
</dbReference>
<dbReference type="SUPFAM" id="SSF47336">
    <property type="entry name" value="ACP-like"/>
    <property type="match status" value="1"/>
</dbReference>
<feature type="region of interest" description="Disordered" evidence="6">
    <location>
        <begin position="903"/>
        <end position="944"/>
    </location>
</feature>
<dbReference type="Pfam" id="PF08659">
    <property type="entry name" value="KR"/>
    <property type="match status" value="1"/>
</dbReference>
<keyword evidence="10" id="KW-1185">Reference proteome</keyword>
<dbReference type="InterPro" id="IPR013968">
    <property type="entry name" value="PKS_KR"/>
</dbReference>
<dbReference type="InterPro" id="IPR057326">
    <property type="entry name" value="KR_dom"/>
</dbReference>
<dbReference type="Gene3D" id="3.40.50.720">
    <property type="entry name" value="NAD(P)-binding Rossmann-like Domain"/>
    <property type="match status" value="1"/>
</dbReference>
<dbReference type="InterPro" id="IPR036291">
    <property type="entry name" value="NAD(P)-bd_dom_sf"/>
</dbReference>
<dbReference type="Pfam" id="PF14765">
    <property type="entry name" value="PS-DH"/>
    <property type="match status" value="1"/>
</dbReference>
<feature type="region of interest" description="N-terminal hotdog fold" evidence="5">
    <location>
        <begin position="1459"/>
        <end position="1585"/>
    </location>
</feature>
<keyword evidence="2" id="KW-0597">Phosphoprotein</keyword>
<evidence type="ECO:0000259" key="7">
    <source>
        <dbReference type="PROSITE" id="PS52004"/>
    </source>
</evidence>
<dbReference type="InterPro" id="IPR049900">
    <property type="entry name" value="PKS_mFAS_DH"/>
</dbReference>
<dbReference type="InterPro" id="IPR016035">
    <property type="entry name" value="Acyl_Trfase/lysoPLipase"/>
</dbReference>
<sequence length="1958" mass="206467">MACRYPDAASPRELWENAIAGRRAFRRLPDERMPLADYWDADPSVPDRFYSPNAAVIEGYEFDRVGFKIAGSTYRSTDLTHWLALDMAAQALADAGFPDAAGLPRERTCVIVGNTLTGEFTRANVMRLRWPYVRQTVAAALMAQDWDEERIAAFLDALEADYKSPFPGIDEDTLAGGLSNTIAGRICNYFDLKGGGYTVDGACSSSLLSVVTACKSLVDGEVDVAIAGGVDLSIDPFEMVGFAKTGALAVGEMRVYDRHSNGFWPGEGCGMIVLMRAADAVADQRRVYATIAGWGMSSDGSGGITRPEIGGYHLALRRAYERAGFGIDTVPMFEGHGTGTQVGDATELRALSSARAARVDAAGPPAEPAVISSIKGVIGHTKAAAGVAGLIKAVMAVHEEVLPPAVGCVDPHPVFAEEPAALRVLRKAEPWPSAAPVRAGITSMGFGGINTHIVVENTVPRRRDSLDARTGSLAASIQDAELLLFDAESPAALRDRVAQLIDFVPVLSYAQLGDLAAVLQSELRDLPYRAAVVVSSPADAERRLQRVPAAIDAGETSLVDIEGRVFLGHVSGPGKIGYLFPGQGSGHGTTGGALRRRFLTVGEVYERAALDTTGDTVATAIAQPRIVTGSVAALRVLSALGVAARVAVGHSLGEISALHWAGAMDEETLRRLAAARGRAMTEHSAAGTMAAISAAPDTVSMLADGLPVVIAGYNGPAQTVIAGSAEAIVAFGHRADQAGTRWKRLAVSHAFHSPLVAPAAEAFGGWLAGADLAPIGRRVISTVTGAALAADTDVRSLLRRQITAPVLFASAVELAAKEVDLFVEVGPGRVLSGLAAALTDVPAIALDTDDESLRGLLAVAGAAYALGAPVRHEVLFHDRLTRPVRVGVRPKFFTNPCAVPARQPHAARRLAPSGAPPEQPSKGTAPSGTGPDGAAPEQERSTEPSLELLRRLVAERAELPVAMVTDDSQLLDSLHLSSITVGQVVNEVARRLGRPAIQAPTNLATATLRELAEVLDTVADTAGPVDAEPAREVAGAAPWVRAFRVDLLEAVDELPLPPRAAPEVAGSWEVYAPHGHPLAEPLRRELTRANVGSGVLVCLPADWGVDDLESALAGARAAAAGAPDSRFVLVQAGCGAAALAKTLRQEAPHLRTTIVHLPGGPWAAGRTVPQVVAEAAATDRFTEVYYDRAGVRRVPTLRALPVRPARAQAPLDDTDVLLVTGGGQGITAECALALAADTGARLAVLGRSDPDQDSELAANLRRMADRGVTVRYARADVTDPARVRDAVAELIAELGPVTALLHGAGLNEPTLLTGLDLDMFRRTLAPKVDGLRAVLAAIEPDRLRLLVTFGSILGHTGLRGEAHYATANEWLADRTREFADLHPRCRTLCLEWSVWSGVGMGERLAVAEALAREGITPITPDQGVRMLRRLVSDPDAPTIVVISGRTGDIDTVRRELPELPLLRFVDKPLVRYHGVELITEVELNPGTDPYLADHRLDGDLLFPAVLGMEAMAQVAAAATGWTQTPIIEEAEFHRPIVVPPDGAATIRIAAAVTAADTVEVTIRSAETGFSAEHFRARLRYSGAAVPAGPPSQVDGDLPPVPLEPARDLYGDLLFQGARFQRLRRYHRVAARHVDADVVVSDAKPGTWFAGFLPARLLLGDPGMRDALMHGNQVCVPDTTLLPTGIDRVYPIGAKKVAAGRLRYCAAERHRDGDTYIYDVAVRDGVGDVVERWEGLRLRAVRTGDGRGPWVPPLLGTYLERGVDDLLGALVAVVVEPDAPTGADDSAGPDRPPGTGSEARRRSKTAMAVARALGHHAAVRYRPDGRPEIDGDRVISASHGAGLTLAVIADRTVACDVEAVAARAGEEWGDLLGRNASVARLAARESGEHADTAATRIWAATECLRKAGLPADAPLTLVAGGRHAWQVLSAGTLRIATLVTAVRGVSAPVAFAVLTEGRG</sequence>
<dbReference type="InterPro" id="IPR050091">
    <property type="entry name" value="PKS_NRPS_Biosynth_Enz"/>
</dbReference>
<feature type="domain" description="PKS/mFAS DH" evidence="8">
    <location>
        <begin position="1459"/>
        <end position="1746"/>
    </location>
</feature>
<evidence type="ECO:0000256" key="2">
    <source>
        <dbReference type="ARBA" id="ARBA00022553"/>
    </source>
</evidence>
<dbReference type="PANTHER" id="PTHR43775:SF51">
    <property type="entry name" value="INACTIVE PHENOLPHTHIOCEROL SYNTHESIS POLYKETIDE SYNTHASE TYPE I PKS1-RELATED"/>
    <property type="match status" value="1"/>
</dbReference>
<dbReference type="PANTHER" id="PTHR43775">
    <property type="entry name" value="FATTY ACID SYNTHASE"/>
    <property type="match status" value="1"/>
</dbReference>
<reference evidence="9 10" key="1">
    <citation type="submission" date="2020-06" db="EMBL/GenBank/DDBJ databases">
        <title>Actinomadura xiongansis sp. nov., isolated from soil of Baiyangdian.</title>
        <authorList>
            <person name="Zhang X."/>
        </authorList>
    </citation>
    <scope>NUCLEOTIDE SEQUENCE [LARGE SCALE GENOMIC DNA]</scope>
    <source>
        <strain evidence="9 10">HBUM206468</strain>
    </source>
</reference>
<dbReference type="Pfam" id="PF00698">
    <property type="entry name" value="Acyl_transf_1"/>
    <property type="match status" value="1"/>
</dbReference>
<dbReference type="Pfam" id="PF21089">
    <property type="entry name" value="PKS_DH_N"/>
    <property type="match status" value="1"/>
</dbReference>
<dbReference type="InterPro" id="IPR020841">
    <property type="entry name" value="PKS_Beta-ketoAc_synthase_dom"/>
</dbReference>
<evidence type="ECO:0000256" key="1">
    <source>
        <dbReference type="ARBA" id="ARBA00022450"/>
    </source>
</evidence>
<keyword evidence="4" id="KW-0012">Acyltransferase</keyword>
<dbReference type="InterPro" id="IPR014043">
    <property type="entry name" value="Acyl_transferase_dom"/>
</dbReference>
<evidence type="ECO:0000256" key="4">
    <source>
        <dbReference type="ARBA" id="ARBA00023315"/>
    </source>
</evidence>
<accession>A0ABR7LRG9</accession>
<evidence type="ECO:0000256" key="5">
    <source>
        <dbReference type="PROSITE-ProRule" id="PRU01363"/>
    </source>
</evidence>
<dbReference type="CDD" id="cd00833">
    <property type="entry name" value="PKS"/>
    <property type="match status" value="1"/>
</dbReference>
<name>A0ABR7LRG9_9ACTN</name>
<feature type="domain" description="Ketosynthase family 3 (KS3)" evidence="7">
    <location>
        <begin position="1"/>
        <end position="457"/>
    </location>
</feature>
<dbReference type="Pfam" id="PF00109">
    <property type="entry name" value="ketoacyl-synt"/>
    <property type="match status" value="1"/>
</dbReference>
<comment type="caution">
    <text evidence="9">The sequence shown here is derived from an EMBL/GenBank/DDBJ whole genome shotgun (WGS) entry which is preliminary data.</text>
</comment>
<dbReference type="InterPro" id="IPR049551">
    <property type="entry name" value="PKS_DH_C"/>
</dbReference>
<dbReference type="SMART" id="SM00826">
    <property type="entry name" value="PKS_DH"/>
    <property type="match status" value="1"/>
</dbReference>
<feature type="region of interest" description="C-terminal hotdog fold" evidence="5">
    <location>
        <begin position="1597"/>
        <end position="1746"/>
    </location>
</feature>
<dbReference type="Pfam" id="PF02801">
    <property type="entry name" value="Ketoacyl-synt_C"/>
    <property type="match status" value="1"/>
</dbReference>
<dbReference type="InterPro" id="IPR014031">
    <property type="entry name" value="Ketoacyl_synth_C"/>
</dbReference>
<dbReference type="InterPro" id="IPR016039">
    <property type="entry name" value="Thiolase-like"/>
</dbReference>
<dbReference type="InterPro" id="IPR001227">
    <property type="entry name" value="Ac_transferase_dom_sf"/>
</dbReference>
<dbReference type="SUPFAM" id="SSF54637">
    <property type="entry name" value="Thioesterase/thiol ester dehydrase-isomerase"/>
    <property type="match status" value="1"/>
</dbReference>
<dbReference type="InterPro" id="IPR029069">
    <property type="entry name" value="HotDog_dom_sf"/>
</dbReference>
<feature type="region of interest" description="Disordered" evidence="6">
    <location>
        <begin position="1778"/>
        <end position="1804"/>
    </location>
</feature>
<dbReference type="InterPro" id="IPR014030">
    <property type="entry name" value="Ketoacyl_synth_N"/>
</dbReference>
<dbReference type="SMART" id="SM00822">
    <property type="entry name" value="PKS_KR"/>
    <property type="match status" value="1"/>
</dbReference>
<dbReference type="SUPFAM" id="SSF51735">
    <property type="entry name" value="NAD(P)-binding Rossmann-fold domains"/>
    <property type="match status" value="1"/>
</dbReference>
<evidence type="ECO:0000313" key="9">
    <source>
        <dbReference type="EMBL" id="MBC6467406.1"/>
    </source>
</evidence>
<dbReference type="InterPro" id="IPR049552">
    <property type="entry name" value="PKS_DH_N"/>
</dbReference>
<dbReference type="SUPFAM" id="SSF53901">
    <property type="entry name" value="Thiolase-like"/>
    <property type="match status" value="1"/>
</dbReference>
<dbReference type="Gene3D" id="3.40.47.10">
    <property type="match status" value="1"/>
</dbReference>
<dbReference type="Proteomes" id="UP000805614">
    <property type="component" value="Unassembled WGS sequence"/>
</dbReference>
<gene>
    <name evidence="9" type="ORF">HKK74_18175</name>
</gene>
<dbReference type="PROSITE" id="PS52019">
    <property type="entry name" value="PKS_MFAS_DH"/>
    <property type="match status" value="1"/>
</dbReference>
<dbReference type="Gene3D" id="3.10.129.110">
    <property type="entry name" value="Polyketide synthase dehydratase"/>
    <property type="match status" value="1"/>
</dbReference>
<dbReference type="InterPro" id="IPR020807">
    <property type="entry name" value="PKS_DH"/>
</dbReference>
<protein>
    <submittedName>
        <fullName evidence="9">SDR family NAD(P)-dependent oxidoreductase</fullName>
    </submittedName>
</protein>
<dbReference type="PROSITE" id="PS52004">
    <property type="entry name" value="KS3_2"/>
    <property type="match status" value="1"/>
</dbReference>
<dbReference type="Gene3D" id="1.10.1200.10">
    <property type="entry name" value="ACP-like"/>
    <property type="match status" value="1"/>
</dbReference>
<dbReference type="Gene3D" id="3.40.366.10">
    <property type="entry name" value="Malonyl-Coenzyme A Acyl Carrier Protein, domain 2"/>
    <property type="match status" value="1"/>
</dbReference>
<dbReference type="InterPro" id="IPR036736">
    <property type="entry name" value="ACP-like_sf"/>
</dbReference>
<feature type="active site" description="Proton acceptor; for dehydratase activity" evidence="5">
    <location>
        <position position="1494"/>
    </location>
</feature>
<dbReference type="CDD" id="cd08953">
    <property type="entry name" value="KR_2_SDR_x"/>
    <property type="match status" value="1"/>
</dbReference>
<keyword evidence="1" id="KW-0596">Phosphopantetheine</keyword>
<dbReference type="SUPFAM" id="SSF52151">
    <property type="entry name" value="FabD/lysophospholipase-like"/>
    <property type="match status" value="1"/>
</dbReference>
<keyword evidence="3" id="KW-0808">Transferase</keyword>
<dbReference type="EMBL" id="JABVEC010000012">
    <property type="protein sequence ID" value="MBC6467406.1"/>
    <property type="molecule type" value="Genomic_DNA"/>
</dbReference>
<dbReference type="SMART" id="SM00825">
    <property type="entry name" value="PKS_KS"/>
    <property type="match status" value="1"/>
</dbReference>
<organism evidence="9 10">
    <name type="scientific">Actinomadura alba</name>
    <dbReference type="NCBI Taxonomy" id="406431"/>
    <lineage>
        <taxon>Bacteria</taxon>
        <taxon>Bacillati</taxon>
        <taxon>Actinomycetota</taxon>
        <taxon>Actinomycetes</taxon>
        <taxon>Streptosporangiales</taxon>
        <taxon>Thermomonosporaceae</taxon>
        <taxon>Actinomadura</taxon>
    </lineage>
</organism>